<proteinExistence type="predicted"/>
<dbReference type="EMBL" id="LXEU01000079">
    <property type="protein sequence ID" value="OAT47364.1"/>
    <property type="molecule type" value="Genomic_DNA"/>
</dbReference>
<feature type="domain" description="Cellulose-binding Sde182 C-terminal" evidence="3">
    <location>
        <begin position="407"/>
        <end position="517"/>
    </location>
</feature>
<dbReference type="AlphaFoldDB" id="A0A1B7JIB3"/>
<dbReference type="InterPro" id="IPR048527">
    <property type="entry name" value="Sde182_C"/>
</dbReference>
<dbReference type="Gene3D" id="3.90.245.10">
    <property type="entry name" value="Ribonucleoside hydrolase-like"/>
    <property type="match status" value="1"/>
</dbReference>
<keyword evidence="5" id="KW-1185">Reference proteome</keyword>
<keyword evidence="1" id="KW-0732">Signal</keyword>
<evidence type="ECO:0000256" key="1">
    <source>
        <dbReference type="SAM" id="SignalP"/>
    </source>
</evidence>
<dbReference type="Pfam" id="PF21027">
    <property type="entry name" value="Sde0182_C"/>
    <property type="match status" value="1"/>
</dbReference>
<accession>A0A1B7JIB3</accession>
<dbReference type="Pfam" id="PF07632">
    <property type="entry name" value="Sde182_NH-like"/>
    <property type="match status" value="1"/>
</dbReference>
<evidence type="ECO:0000259" key="3">
    <source>
        <dbReference type="Pfam" id="PF21027"/>
    </source>
</evidence>
<gene>
    <name evidence="4" type="ORF">M989_03958</name>
</gene>
<sequence>MLKYSPIVISLASALLLGHACAATTTDTSDSRARTVITTDGEVDDMNSLIRAFLYANDMDIAGIVLTSSVYHYAGDAEKGIKPYRWTGTQWVYNYIADYGKVYDNLKAHDPRYPTPEYLRSITKIGNISNKGDMAQETDGSRFLEKLFLDNDSRTLYVQTWGGTNTTARALKSIEDRYKNSAEWPAIQQKINHKLVLYIILDQDNSYNDYIATHWPNLKTINDRSNFWHFAYAWKYHSDELNSRLKGDWSYHHLVDNKGPLMANYALMGDGKMIDGELYDEQRGTDDYLRKNPQYQKYDFISEGDSPSFLYLIDNGLRSRENPAYGGWGGRFGPAQNNRDINNVLDYNIYTQRYEAQYSLSRWFDDIQNDFAARVNWSTTRDDTAVNHPPKVSVKEGLNIRARPGETVNLTALASDPDGNALSYHWWRYFEADTFQDSEPTTQPVVDNSLGMQLDITRTPDKTEKINTIALQRADTPNMSFVVPQDAKTGDTLHMVVTVRDNGKPVLTRYQRVIITVE</sequence>
<dbReference type="Proteomes" id="UP000078386">
    <property type="component" value="Unassembled WGS sequence"/>
</dbReference>
<dbReference type="RefSeq" id="WP_083965181.1">
    <property type="nucleotide sequence ID" value="NZ_LXEU01000079.1"/>
</dbReference>
<comment type="caution">
    <text evidence="4">The sequence shown here is derived from an EMBL/GenBank/DDBJ whole genome shotgun (WGS) entry which is preliminary data.</text>
</comment>
<evidence type="ECO:0000313" key="5">
    <source>
        <dbReference type="Proteomes" id="UP000078386"/>
    </source>
</evidence>
<dbReference type="Gene3D" id="2.60.40.10">
    <property type="entry name" value="Immunoglobulins"/>
    <property type="match status" value="1"/>
</dbReference>
<evidence type="ECO:0008006" key="6">
    <source>
        <dbReference type="Google" id="ProtNLM"/>
    </source>
</evidence>
<feature type="chain" id="PRO_5008595180" description="DUF1593 domain-containing protein" evidence="1">
    <location>
        <begin position="23"/>
        <end position="518"/>
    </location>
</feature>
<feature type="signal peptide" evidence="1">
    <location>
        <begin position="1"/>
        <end position="22"/>
    </location>
</feature>
<dbReference type="InterPro" id="IPR036452">
    <property type="entry name" value="Ribo_hydro-like"/>
</dbReference>
<dbReference type="PATRIC" id="fig|1354264.4.peg.4107"/>
<name>A0A1B7JIB3_9ENTR</name>
<organism evidence="4 5">
    <name type="scientific">Kluyvera georgiana ATCC 51603</name>
    <dbReference type="NCBI Taxonomy" id="1354264"/>
    <lineage>
        <taxon>Bacteria</taxon>
        <taxon>Pseudomonadati</taxon>
        <taxon>Pseudomonadota</taxon>
        <taxon>Gammaproteobacteria</taxon>
        <taxon>Enterobacterales</taxon>
        <taxon>Enterobacteriaceae</taxon>
        <taxon>Kluyvera</taxon>
    </lineage>
</organism>
<evidence type="ECO:0000313" key="4">
    <source>
        <dbReference type="EMBL" id="OAT47364.1"/>
    </source>
</evidence>
<dbReference type="InterPro" id="IPR011483">
    <property type="entry name" value="Sde182_NH-like"/>
</dbReference>
<evidence type="ECO:0000259" key="2">
    <source>
        <dbReference type="Pfam" id="PF07632"/>
    </source>
</evidence>
<protein>
    <recommendedName>
        <fullName evidence="6">DUF1593 domain-containing protein</fullName>
    </recommendedName>
</protein>
<reference evidence="4 5" key="1">
    <citation type="submission" date="2016-04" db="EMBL/GenBank/DDBJ databases">
        <title>ATOL: Assembling a taxonomically balanced genome-scale reconstruction of the evolutionary history of the Enterobacteriaceae.</title>
        <authorList>
            <person name="Plunkett G.III."/>
            <person name="Neeno-Eckwall E.C."/>
            <person name="Glasner J.D."/>
            <person name="Perna N.T."/>
        </authorList>
    </citation>
    <scope>NUCLEOTIDE SEQUENCE [LARGE SCALE GENOMIC DNA]</scope>
    <source>
        <strain evidence="4 5">ATCC 51603</strain>
    </source>
</reference>
<feature type="domain" description="Cellulose-binding Sde182 nucleoside hydrolase-like" evidence="2">
    <location>
        <begin position="34"/>
        <end position="332"/>
    </location>
</feature>
<dbReference type="GO" id="GO:0016799">
    <property type="term" value="F:hydrolase activity, hydrolyzing N-glycosyl compounds"/>
    <property type="evidence" value="ECO:0007669"/>
    <property type="project" value="InterPro"/>
</dbReference>
<dbReference type="InterPro" id="IPR013783">
    <property type="entry name" value="Ig-like_fold"/>
</dbReference>